<name>G7HX96_9CORY</name>
<evidence type="ECO:0000313" key="1">
    <source>
        <dbReference type="EMBL" id="CCE54811.1"/>
    </source>
</evidence>
<dbReference type="EMBL" id="CAFW01000042">
    <property type="protein sequence ID" value="CCE54811.1"/>
    <property type="molecule type" value="Genomic_DNA"/>
</dbReference>
<organism evidence="1 2">
    <name type="scientific">Corynebacterium casei UCMA 3821</name>
    <dbReference type="NCBI Taxonomy" id="1110505"/>
    <lineage>
        <taxon>Bacteria</taxon>
        <taxon>Bacillati</taxon>
        <taxon>Actinomycetota</taxon>
        <taxon>Actinomycetes</taxon>
        <taxon>Mycobacteriales</taxon>
        <taxon>Corynebacteriaceae</taxon>
        <taxon>Corynebacterium</taxon>
    </lineage>
</organism>
<accession>G7HX96</accession>
<dbReference type="AlphaFoldDB" id="G7HX96"/>
<reference evidence="1 2" key="1">
    <citation type="journal article" date="2012" name="J. Bacteriol.">
        <title>Genome Sequence of Corynebacterium casei UCMA 3821, Isolated from a Smear-Ripened Cheese.</title>
        <authorList>
            <person name="Monnet C."/>
            <person name="Loux V."/>
            <person name="Bento P."/>
            <person name="Gibrat J.F."/>
            <person name="Straub C."/>
            <person name="Bonnarme P."/>
            <person name="Landaud S."/>
            <person name="Irlinger F."/>
        </authorList>
    </citation>
    <scope>NUCLEOTIDE SEQUENCE [LARGE SCALE GENOMIC DNA]</scope>
    <source>
        <strain evidence="1 2">UCMA 3821</strain>
    </source>
</reference>
<evidence type="ECO:0008006" key="3">
    <source>
        <dbReference type="Google" id="ProtNLM"/>
    </source>
</evidence>
<dbReference type="Proteomes" id="UP000004840">
    <property type="component" value="Unassembled WGS sequence"/>
</dbReference>
<dbReference type="PROSITE" id="PS51257">
    <property type="entry name" value="PROKAR_LIPOPROTEIN"/>
    <property type="match status" value="1"/>
</dbReference>
<sequence length="181" mass="19805">MSDLLRFNRIAMAFWLGVIPLIAGCGTNTETENDLQKGRVRDMDPSVTLSAASHSPTLIDLGHITSEGAVDYLFWDETPNIEEWGTIEDSRILEIAHPDAKITKVSLSTFELDETGEVTAQRTIDCDEEVSSDSRCLLKPVGQAVLEVTVSVSKPGYATLQVMAEVSDNSDATSEQTTWLL</sequence>
<dbReference type="RefSeq" id="WP_006822326.1">
    <property type="nucleotide sequence ID" value="NZ_CAFW01000042.1"/>
</dbReference>
<proteinExistence type="predicted"/>
<gene>
    <name evidence="1" type="ORF">CCAS_06260</name>
</gene>
<protein>
    <recommendedName>
        <fullName evidence="3">Lipoprotein</fullName>
    </recommendedName>
</protein>
<evidence type="ECO:0000313" key="2">
    <source>
        <dbReference type="Proteomes" id="UP000004840"/>
    </source>
</evidence>